<evidence type="ECO:0000313" key="2">
    <source>
        <dbReference type="Proteomes" id="UP000814140"/>
    </source>
</evidence>
<dbReference type="Proteomes" id="UP000814140">
    <property type="component" value="Unassembled WGS sequence"/>
</dbReference>
<gene>
    <name evidence="1" type="ORF">BV25DRAFT_1920453</name>
</gene>
<proteinExistence type="predicted"/>
<keyword evidence="2" id="KW-1185">Reference proteome</keyword>
<dbReference type="EMBL" id="MU277252">
    <property type="protein sequence ID" value="KAI0057138.1"/>
    <property type="molecule type" value="Genomic_DNA"/>
</dbReference>
<organism evidence="1 2">
    <name type="scientific">Artomyces pyxidatus</name>
    <dbReference type="NCBI Taxonomy" id="48021"/>
    <lineage>
        <taxon>Eukaryota</taxon>
        <taxon>Fungi</taxon>
        <taxon>Dikarya</taxon>
        <taxon>Basidiomycota</taxon>
        <taxon>Agaricomycotina</taxon>
        <taxon>Agaricomycetes</taxon>
        <taxon>Russulales</taxon>
        <taxon>Auriscalpiaceae</taxon>
        <taxon>Artomyces</taxon>
    </lineage>
</organism>
<sequence>MSAASNLSKLLQAMHDKIKDLDKRVVNLEKSQPPTKVFRIHVPVKDEQAENPIILNDDSDDDDLPSTLPYLPGASRAHSDNAPGSPSNHPGPSTIAGSAPQQKKARFALDNIPQSCPAVLPVTTTVSATTTSSTTVACPYGLSRTAKRFRAYGKHIACYEVLLNKREWNTMISGRLIMKIYGGDYRVPRPRIDRERASKTGCGHILYMKGFHQPFLPTIPGAAGLYLSASPRQDDWPMFEKVFVNAFADQRDPDKLLYVGQYDLQECDRRLAKADFAALPGDTQDHWARHVHDNHAEWAKEIRYRVQAAMPGTSTSKKEPSQGMIKAAYREGKEHLYVFEMHPVGYEAEFQLRLIKAQEEENAGGEDGEDTVITGAKRHVEQRGEDADVPSSSGKGHGTKRFKPSLIAYSLSK</sequence>
<protein>
    <submittedName>
        <fullName evidence="1">Uncharacterized protein</fullName>
    </submittedName>
</protein>
<accession>A0ACB8SLJ1</accession>
<name>A0ACB8SLJ1_9AGAM</name>
<reference evidence="1" key="2">
    <citation type="journal article" date="2022" name="New Phytol.">
        <title>Evolutionary transition to the ectomycorrhizal habit in the genomes of a hyperdiverse lineage of mushroom-forming fungi.</title>
        <authorList>
            <person name="Looney B."/>
            <person name="Miyauchi S."/>
            <person name="Morin E."/>
            <person name="Drula E."/>
            <person name="Courty P.E."/>
            <person name="Kohler A."/>
            <person name="Kuo A."/>
            <person name="LaButti K."/>
            <person name="Pangilinan J."/>
            <person name="Lipzen A."/>
            <person name="Riley R."/>
            <person name="Andreopoulos W."/>
            <person name="He G."/>
            <person name="Johnson J."/>
            <person name="Nolan M."/>
            <person name="Tritt A."/>
            <person name="Barry K.W."/>
            <person name="Grigoriev I.V."/>
            <person name="Nagy L.G."/>
            <person name="Hibbett D."/>
            <person name="Henrissat B."/>
            <person name="Matheny P.B."/>
            <person name="Labbe J."/>
            <person name="Martin F.M."/>
        </authorList>
    </citation>
    <scope>NUCLEOTIDE SEQUENCE</scope>
    <source>
        <strain evidence="1">HHB10654</strain>
    </source>
</reference>
<evidence type="ECO:0000313" key="1">
    <source>
        <dbReference type="EMBL" id="KAI0057138.1"/>
    </source>
</evidence>
<comment type="caution">
    <text evidence="1">The sequence shown here is derived from an EMBL/GenBank/DDBJ whole genome shotgun (WGS) entry which is preliminary data.</text>
</comment>
<reference evidence="1" key="1">
    <citation type="submission" date="2021-03" db="EMBL/GenBank/DDBJ databases">
        <authorList>
            <consortium name="DOE Joint Genome Institute"/>
            <person name="Ahrendt S."/>
            <person name="Looney B.P."/>
            <person name="Miyauchi S."/>
            <person name="Morin E."/>
            <person name="Drula E."/>
            <person name="Courty P.E."/>
            <person name="Chicoki N."/>
            <person name="Fauchery L."/>
            <person name="Kohler A."/>
            <person name="Kuo A."/>
            <person name="Labutti K."/>
            <person name="Pangilinan J."/>
            <person name="Lipzen A."/>
            <person name="Riley R."/>
            <person name="Andreopoulos W."/>
            <person name="He G."/>
            <person name="Johnson J."/>
            <person name="Barry K.W."/>
            <person name="Grigoriev I.V."/>
            <person name="Nagy L."/>
            <person name="Hibbett D."/>
            <person name="Henrissat B."/>
            <person name="Matheny P.B."/>
            <person name="Labbe J."/>
            <person name="Martin F."/>
        </authorList>
    </citation>
    <scope>NUCLEOTIDE SEQUENCE</scope>
    <source>
        <strain evidence="1">HHB10654</strain>
    </source>
</reference>